<keyword evidence="2" id="KW-1185">Reference proteome</keyword>
<protein>
    <submittedName>
        <fullName evidence="3">Uncharacterized protein LOC126911261</fullName>
    </submittedName>
</protein>
<dbReference type="AlphaFoldDB" id="A0A9R0DTP7"/>
<organism evidence="2 3">
    <name type="scientific">Spodoptera frugiperda</name>
    <name type="common">Fall armyworm</name>
    <dbReference type="NCBI Taxonomy" id="7108"/>
    <lineage>
        <taxon>Eukaryota</taxon>
        <taxon>Metazoa</taxon>
        <taxon>Ecdysozoa</taxon>
        <taxon>Arthropoda</taxon>
        <taxon>Hexapoda</taxon>
        <taxon>Insecta</taxon>
        <taxon>Pterygota</taxon>
        <taxon>Neoptera</taxon>
        <taxon>Endopterygota</taxon>
        <taxon>Lepidoptera</taxon>
        <taxon>Glossata</taxon>
        <taxon>Ditrysia</taxon>
        <taxon>Noctuoidea</taxon>
        <taxon>Noctuidae</taxon>
        <taxon>Amphipyrinae</taxon>
        <taxon>Spodoptera</taxon>
    </lineage>
</organism>
<proteinExistence type="predicted"/>
<accession>A0A9R0DTP7</accession>
<feature type="compositionally biased region" description="Polar residues" evidence="1">
    <location>
        <begin position="69"/>
        <end position="83"/>
    </location>
</feature>
<name>A0A9R0DTP7_SPOFR</name>
<evidence type="ECO:0000313" key="2">
    <source>
        <dbReference type="Proteomes" id="UP000829999"/>
    </source>
</evidence>
<sequence length="135" mass="15883">MANRFKKKKLNPNNNNYAYVYVDLEKLERVLNSYRRQREASNENSILALKDIPYDDPAISSDDDDRTPTKNSTKPGSKQNWFSNSVNTYDHIKVNPDAPDFKDFMPQQVENGSQWWFYNQADHTILKDERKHLSP</sequence>
<dbReference type="OrthoDB" id="7460306at2759"/>
<dbReference type="RefSeq" id="XP_050553242.1">
    <property type="nucleotide sequence ID" value="XM_050697285.1"/>
</dbReference>
<dbReference type="Proteomes" id="UP000829999">
    <property type="component" value="Chromosome 12"/>
</dbReference>
<feature type="region of interest" description="Disordered" evidence="1">
    <location>
        <begin position="38"/>
        <end position="83"/>
    </location>
</feature>
<evidence type="ECO:0000313" key="3">
    <source>
        <dbReference type="RefSeq" id="XP_050553242.1"/>
    </source>
</evidence>
<gene>
    <name evidence="3" type="primary">LOC126911261</name>
</gene>
<dbReference type="GeneID" id="126911261"/>
<evidence type="ECO:0000256" key="1">
    <source>
        <dbReference type="SAM" id="MobiDB-lite"/>
    </source>
</evidence>
<reference evidence="3" key="1">
    <citation type="submission" date="2025-08" db="UniProtKB">
        <authorList>
            <consortium name="RefSeq"/>
        </authorList>
    </citation>
    <scope>IDENTIFICATION</scope>
    <source>
        <tissue evidence="3">Whole larval tissue</tissue>
    </source>
</reference>